<dbReference type="Proteomes" id="UP001302316">
    <property type="component" value="Unassembled WGS sequence"/>
</dbReference>
<evidence type="ECO:0000256" key="3">
    <source>
        <dbReference type="ARBA" id="ARBA00011949"/>
    </source>
</evidence>
<dbReference type="Pfam" id="PF03054">
    <property type="entry name" value="tRNA_Me_trans"/>
    <property type="match status" value="1"/>
</dbReference>
<dbReference type="GO" id="GO:0103016">
    <property type="term" value="F:tRNA-uridine 2-sulfurtransferase activity"/>
    <property type="evidence" value="ECO:0007669"/>
    <property type="project" value="UniProtKB-EC"/>
</dbReference>
<dbReference type="Gene3D" id="2.40.30.10">
    <property type="entry name" value="Translation factors"/>
    <property type="match status" value="1"/>
</dbReference>
<dbReference type="InterPro" id="IPR014729">
    <property type="entry name" value="Rossmann-like_a/b/a_fold"/>
</dbReference>
<evidence type="ECO:0000256" key="7">
    <source>
        <dbReference type="ARBA" id="ARBA00022679"/>
    </source>
</evidence>
<dbReference type="EMBL" id="JAYGII010000008">
    <property type="protein sequence ID" value="MEA5445336.1"/>
    <property type="molecule type" value="Genomic_DNA"/>
</dbReference>
<sequence length="380" mass="42579">MRNKQSQTVVVGLSGGVDSAVSAYLLVEQGYDVRGLFMDNWDAEAEGDEQGYCTAAEDFQDARRVAEELDIPIQRVSFAAEYRERVFSYFLEEYSAGRTPNPDVLCNTEIKFKAFLDYALRLGADWIATGHYCRVRRDEYGAHLLKGLDGNKDQTYFLHGIHPEALAKTLFPVGELEKERVREIAVEAGLHNHAKRDSTGICFIGERAFRQFLGNYLPARPGPILTPDGQEIGEHQGAMYYTIGQRQGLGIGGVPGYPDAPWYVADKNVRDNTLIAVQGHDHPLLQHVGLIAAQPHWLQAPTNFPFRCSAKTRYRQADQTCEVELLSEDRLAVRFDHRQRAVTPGQYVVFYQGEECLGGAVIDQAIRAENPSSIPRRETA</sequence>
<accession>A0AAP6JE60</accession>
<dbReference type="FunFam" id="2.40.30.10:FF:000023">
    <property type="entry name" value="tRNA-specific 2-thiouridylase MnmA"/>
    <property type="match status" value="1"/>
</dbReference>
<comment type="function">
    <text evidence="14">Catalyzes the 2-thiolation of uridine at the wobble position (U34) of tRNA, leading to the formation of s(2)U34.</text>
</comment>
<dbReference type="CDD" id="cd01998">
    <property type="entry name" value="MnmA_TRMU-like"/>
    <property type="match status" value="1"/>
</dbReference>
<evidence type="ECO:0000256" key="1">
    <source>
        <dbReference type="ARBA" id="ARBA00004496"/>
    </source>
</evidence>
<dbReference type="RefSeq" id="WP_346050965.1">
    <property type="nucleotide sequence ID" value="NZ_JAYGII010000008.1"/>
</dbReference>
<evidence type="ECO:0000256" key="2">
    <source>
        <dbReference type="ARBA" id="ARBA00006191"/>
    </source>
</evidence>
<dbReference type="Pfam" id="PF20259">
    <property type="entry name" value="tRNA_Me_trans_M"/>
    <property type="match status" value="1"/>
</dbReference>
<organism evidence="17 18">
    <name type="scientific">Natronospira elongata</name>
    <dbReference type="NCBI Taxonomy" id="3110268"/>
    <lineage>
        <taxon>Bacteria</taxon>
        <taxon>Pseudomonadati</taxon>
        <taxon>Pseudomonadota</taxon>
        <taxon>Gammaproteobacteria</taxon>
        <taxon>Natronospirales</taxon>
        <taxon>Natronospiraceae</taxon>
        <taxon>Natronospira</taxon>
    </lineage>
</organism>
<feature type="domain" description="tRNA-specific 2-thiouridylase MnmA-like central" evidence="16">
    <location>
        <begin position="211"/>
        <end position="276"/>
    </location>
</feature>
<reference evidence="17 18" key="1">
    <citation type="submission" date="2023-12" db="EMBL/GenBank/DDBJ databases">
        <title>Whole-genome sequencing of halo(alkali)philic microorganisms from hypersaline lakes.</title>
        <authorList>
            <person name="Sorokin D.Y."/>
            <person name="Merkel A.Y."/>
            <person name="Messina E."/>
            <person name="Yakimov M."/>
        </authorList>
    </citation>
    <scope>NUCLEOTIDE SEQUENCE [LARGE SCALE GENOMIC DNA]</scope>
    <source>
        <strain evidence="17 18">AB-CW1</strain>
    </source>
</reference>
<dbReference type="GO" id="GO:0005737">
    <property type="term" value="C:cytoplasm"/>
    <property type="evidence" value="ECO:0007669"/>
    <property type="project" value="UniProtKB-SubCell"/>
</dbReference>
<keyword evidence="9 14" id="KW-0547">Nucleotide-binding</keyword>
<feature type="binding site" evidence="14">
    <location>
        <begin position="12"/>
        <end position="19"/>
    </location>
    <ligand>
        <name>ATP</name>
        <dbReference type="ChEBI" id="CHEBI:30616"/>
    </ligand>
</feature>
<evidence type="ECO:0000256" key="9">
    <source>
        <dbReference type="ARBA" id="ARBA00022741"/>
    </source>
</evidence>
<dbReference type="FunFam" id="2.30.30.280:FF:000001">
    <property type="entry name" value="tRNA-specific 2-thiouridylase MnmA"/>
    <property type="match status" value="1"/>
</dbReference>
<keyword evidence="18" id="KW-1185">Reference proteome</keyword>
<dbReference type="InterPro" id="IPR046885">
    <property type="entry name" value="MnmA-like_C"/>
</dbReference>
<gene>
    <name evidence="14 17" type="primary">mnmA</name>
    <name evidence="17" type="ORF">VCB98_05850</name>
</gene>
<dbReference type="SUPFAM" id="SSF52402">
    <property type="entry name" value="Adenine nucleotide alpha hydrolases-like"/>
    <property type="match status" value="1"/>
</dbReference>
<evidence type="ECO:0000256" key="10">
    <source>
        <dbReference type="ARBA" id="ARBA00022840"/>
    </source>
</evidence>
<dbReference type="InterPro" id="IPR004506">
    <property type="entry name" value="MnmA-like"/>
</dbReference>
<feature type="domain" description="tRNA-specific 2-thiouridylase MnmA-like C-terminal" evidence="15">
    <location>
        <begin position="289"/>
        <end position="362"/>
    </location>
</feature>
<comment type="caution">
    <text evidence="14">Lacks conserved residue(s) required for the propagation of feature annotation.</text>
</comment>
<dbReference type="InterPro" id="IPR046884">
    <property type="entry name" value="MnmA-like_central"/>
</dbReference>
<proteinExistence type="inferred from homology"/>
<evidence type="ECO:0000256" key="12">
    <source>
        <dbReference type="ARBA" id="ARBA00023157"/>
    </source>
</evidence>
<evidence type="ECO:0000259" key="15">
    <source>
        <dbReference type="Pfam" id="PF20258"/>
    </source>
</evidence>
<keyword evidence="11 14" id="KW-0694">RNA-binding</keyword>
<protein>
    <recommendedName>
        <fullName evidence="4 14">tRNA-specific 2-thiouridylase MnmA</fullName>
        <ecNumber evidence="3 14">2.8.1.13</ecNumber>
    </recommendedName>
</protein>
<dbReference type="PANTHER" id="PTHR11933:SF5">
    <property type="entry name" value="MITOCHONDRIAL TRNA-SPECIFIC 2-THIOURIDYLASE 1"/>
    <property type="match status" value="1"/>
</dbReference>
<dbReference type="GO" id="GO:0000049">
    <property type="term" value="F:tRNA binding"/>
    <property type="evidence" value="ECO:0007669"/>
    <property type="project" value="UniProtKB-KW"/>
</dbReference>
<dbReference type="HAMAP" id="MF_00144">
    <property type="entry name" value="tRNA_thiouridyl_MnmA"/>
    <property type="match status" value="1"/>
</dbReference>
<dbReference type="NCBIfam" id="NF001138">
    <property type="entry name" value="PRK00143.1"/>
    <property type="match status" value="1"/>
</dbReference>
<feature type="site" description="Interaction with tRNA" evidence="14">
    <location>
        <position position="131"/>
    </location>
</feature>
<dbReference type="PANTHER" id="PTHR11933">
    <property type="entry name" value="TRNA 5-METHYLAMINOMETHYL-2-THIOURIDYLATE -METHYLTRANSFERASE"/>
    <property type="match status" value="1"/>
</dbReference>
<keyword evidence="10 14" id="KW-0067">ATP-binding</keyword>
<keyword evidence="5 14" id="KW-0963">Cytoplasm</keyword>
<keyword evidence="7 14" id="KW-0808">Transferase</keyword>
<feature type="site" description="Interaction with tRNA" evidence="14">
    <location>
        <position position="346"/>
    </location>
</feature>
<evidence type="ECO:0000313" key="18">
    <source>
        <dbReference type="Proteomes" id="UP001302316"/>
    </source>
</evidence>
<dbReference type="AlphaFoldDB" id="A0AAP6JE60"/>
<dbReference type="GO" id="GO:0005524">
    <property type="term" value="F:ATP binding"/>
    <property type="evidence" value="ECO:0007669"/>
    <property type="project" value="UniProtKB-KW"/>
</dbReference>
<dbReference type="EC" id="2.8.1.13" evidence="3 14"/>
<dbReference type="NCBIfam" id="TIGR00420">
    <property type="entry name" value="trmU"/>
    <property type="match status" value="1"/>
</dbReference>
<dbReference type="Gene3D" id="2.30.30.280">
    <property type="entry name" value="Adenine nucleotide alpha hydrolases-like domains"/>
    <property type="match status" value="1"/>
</dbReference>
<evidence type="ECO:0000256" key="6">
    <source>
        <dbReference type="ARBA" id="ARBA00022555"/>
    </source>
</evidence>
<comment type="catalytic activity">
    <reaction evidence="13 14">
        <text>S-sulfanyl-L-cysteinyl-[protein] + uridine(34) in tRNA + AH2 + ATP = 2-thiouridine(34) in tRNA + L-cysteinyl-[protein] + A + AMP + diphosphate + H(+)</text>
        <dbReference type="Rhea" id="RHEA:47032"/>
        <dbReference type="Rhea" id="RHEA-COMP:10131"/>
        <dbReference type="Rhea" id="RHEA-COMP:11726"/>
        <dbReference type="Rhea" id="RHEA-COMP:11727"/>
        <dbReference type="Rhea" id="RHEA-COMP:11728"/>
        <dbReference type="ChEBI" id="CHEBI:13193"/>
        <dbReference type="ChEBI" id="CHEBI:15378"/>
        <dbReference type="ChEBI" id="CHEBI:17499"/>
        <dbReference type="ChEBI" id="CHEBI:29950"/>
        <dbReference type="ChEBI" id="CHEBI:30616"/>
        <dbReference type="ChEBI" id="CHEBI:33019"/>
        <dbReference type="ChEBI" id="CHEBI:61963"/>
        <dbReference type="ChEBI" id="CHEBI:65315"/>
        <dbReference type="ChEBI" id="CHEBI:87170"/>
        <dbReference type="ChEBI" id="CHEBI:456215"/>
        <dbReference type="EC" id="2.8.1.13"/>
    </reaction>
</comment>
<evidence type="ECO:0000256" key="11">
    <source>
        <dbReference type="ARBA" id="ARBA00022884"/>
    </source>
</evidence>
<feature type="active site" description="Cysteine persulfide intermediate" evidence="14">
    <location>
        <position position="202"/>
    </location>
</feature>
<evidence type="ECO:0000313" key="17">
    <source>
        <dbReference type="EMBL" id="MEA5445336.1"/>
    </source>
</evidence>
<keyword evidence="8 14" id="KW-0819">tRNA processing</keyword>
<feature type="binding site" evidence="14">
    <location>
        <position position="130"/>
    </location>
    <ligand>
        <name>ATP</name>
        <dbReference type="ChEBI" id="CHEBI:30616"/>
    </ligand>
</feature>
<feature type="region of interest" description="Interaction with tRNA" evidence="14">
    <location>
        <begin position="152"/>
        <end position="154"/>
    </location>
</feature>
<dbReference type="GO" id="GO:0002143">
    <property type="term" value="P:tRNA wobble position uridine thiolation"/>
    <property type="evidence" value="ECO:0007669"/>
    <property type="project" value="TreeGrafter"/>
</dbReference>
<evidence type="ECO:0000259" key="16">
    <source>
        <dbReference type="Pfam" id="PF20259"/>
    </source>
</evidence>
<dbReference type="InterPro" id="IPR023382">
    <property type="entry name" value="MnmA-like_central_sf"/>
</dbReference>
<evidence type="ECO:0000256" key="5">
    <source>
        <dbReference type="ARBA" id="ARBA00022490"/>
    </source>
</evidence>
<dbReference type="Pfam" id="PF20258">
    <property type="entry name" value="tRNA_Me_trans_C"/>
    <property type="match status" value="1"/>
</dbReference>
<name>A0AAP6JE60_9GAMM</name>
<comment type="subcellular location">
    <subcellularLocation>
        <location evidence="1 14">Cytoplasm</location>
    </subcellularLocation>
</comment>
<feature type="region of interest" description="Interaction with target base in tRNA" evidence="14">
    <location>
        <begin position="101"/>
        <end position="103"/>
    </location>
</feature>
<evidence type="ECO:0000256" key="8">
    <source>
        <dbReference type="ARBA" id="ARBA00022694"/>
    </source>
</evidence>
<comment type="caution">
    <text evidence="17">The sequence shown here is derived from an EMBL/GenBank/DDBJ whole genome shotgun (WGS) entry which is preliminary data.</text>
</comment>
<evidence type="ECO:0000256" key="14">
    <source>
        <dbReference type="HAMAP-Rule" id="MF_00144"/>
    </source>
</evidence>
<keyword evidence="6 14" id="KW-0820">tRNA-binding</keyword>
<feature type="binding site" evidence="14">
    <location>
        <position position="38"/>
    </location>
    <ligand>
        <name>ATP</name>
        <dbReference type="ChEBI" id="CHEBI:30616"/>
    </ligand>
</feature>
<feature type="active site" description="Nucleophile" evidence="14">
    <location>
        <position position="106"/>
    </location>
</feature>
<keyword evidence="12" id="KW-1015">Disulfide bond</keyword>
<feature type="region of interest" description="Interaction with tRNA" evidence="14">
    <location>
        <begin position="313"/>
        <end position="314"/>
    </location>
</feature>
<comment type="similarity">
    <text evidence="2 14">Belongs to the MnmA/TRMU family.</text>
</comment>
<dbReference type="Gene3D" id="3.40.50.620">
    <property type="entry name" value="HUPs"/>
    <property type="match status" value="1"/>
</dbReference>
<evidence type="ECO:0000256" key="13">
    <source>
        <dbReference type="ARBA" id="ARBA00051542"/>
    </source>
</evidence>
<evidence type="ECO:0000256" key="4">
    <source>
        <dbReference type="ARBA" id="ARBA00013805"/>
    </source>
</evidence>
<dbReference type="FunFam" id="3.40.50.620:FF:000004">
    <property type="entry name" value="tRNA-specific 2-thiouridylase MnmA"/>
    <property type="match status" value="1"/>
</dbReference>